<evidence type="ECO:0000256" key="1">
    <source>
        <dbReference type="ARBA" id="ARBA00022737"/>
    </source>
</evidence>
<evidence type="ECO:0000259" key="3">
    <source>
        <dbReference type="PROSITE" id="PS51272"/>
    </source>
</evidence>
<evidence type="ECO:0000313" key="4">
    <source>
        <dbReference type="EMBL" id="RFT05588.1"/>
    </source>
</evidence>
<feature type="domain" description="SLH" evidence="3">
    <location>
        <begin position="1049"/>
        <end position="1112"/>
    </location>
</feature>
<dbReference type="InterPro" id="IPR051465">
    <property type="entry name" value="Cell_Envelope_Struct_Comp"/>
</dbReference>
<accession>A0A3E2B0L0</accession>
<dbReference type="Proteomes" id="UP000260649">
    <property type="component" value="Unassembled WGS sequence"/>
</dbReference>
<feature type="chain" id="PRO_5017534080" evidence="2">
    <location>
        <begin position="26"/>
        <end position="1173"/>
    </location>
</feature>
<reference evidence="4 5" key="1">
    <citation type="submission" date="2018-07" db="EMBL/GenBank/DDBJ databases">
        <title>GABA Modulating Bacteria of the Human Gut Microbiota.</title>
        <authorList>
            <person name="Strandwitz P."/>
            <person name="Kim K.H."/>
            <person name="Terekhova D."/>
            <person name="Liu J.K."/>
            <person name="Sharma A."/>
            <person name="Levering J."/>
            <person name="Mcdonald D."/>
            <person name="Dietrich D."/>
            <person name="Ramadhar T.R."/>
            <person name="Lekbua A."/>
            <person name="Mroue N."/>
            <person name="Liston C."/>
            <person name="Stewart E.J."/>
            <person name="Dubin M.J."/>
            <person name="Zengler K."/>
            <person name="Knight R."/>
            <person name="Gilbert J.A."/>
            <person name="Clardy J."/>
            <person name="Lewis K."/>
        </authorList>
    </citation>
    <scope>NUCLEOTIDE SEQUENCE [LARGE SCALE GENOMIC DNA]</scope>
    <source>
        <strain evidence="4 5">KLE1738</strain>
    </source>
</reference>
<dbReference type="RefSeq" id="WP_117142997.1">
    <property type="nucleotide sequence ID" value="NZ_DBFAHO010000063.1"/>
</dbReference>
<dbReference type="InterPro" id="IPR001119">
    <property type="entry name" value="SLH_dom"/>
</dbReference>
<dbReference type="PANTHER" id="PTHR43308">
    <property type="entry name" value="OUTER MEMBRANE PROTEIN ALPHA-RELATED"/>
    <property type="match status" value="1"/>
</dbReference>
<proteinExistence type="predicted"/>
<dbReference type="PROSITE" id="PS51272">
    <property type="entry name" value="SLH"/>
    <property type="match status" value="3"/>
</dbReference>
<dbReference type="Pfam" id="PF00395">
    <property type="entry name" value="SLH"/>
    <property type="match status" value="3"/>
</dbReference>
<organism evidence="4 5">
    <name type="scientific">Evtepia gabavorous</name>
    <dbReference type="NCBI Taxonomy" id="2211183"/>
    <lineage>
        <taxon>Bacteria</taxon>
        <taxon>Bacillati</taxon>
        <taxon>Bacillota</taxon>
        <taxon>Clostridia</taxon>
        <taxon>Eubacteriales</taxon>
        <taxon>Evtepia</taxon>
    </lineage>
</organism>
<comment type="caution">
    <text evidence="4">The sequence shown here is derived from an EMBL/GenBank/DDBJ whole genome shotgun (WGS) entry which is preliminary data.</text>
</comment>
<gene>
    <name evidence="4" type="ORF">DV520_11850</name>
</gene>
<dbReference type="GeneID" id="97996424"/>
<feature type="domain" description="SLH" evidence="3">
    <location>
        <begin position="1115"/>
        <end position="1173"/>
    </location>
</feature>
<keyword evidence="1" id="KW-0677">Repeat</keyword>
<sequence length="1173" mass="129695">MRKRLLSWVLLFALALSLLPMGTLAAEETQSWQEAYREYIQSDLENTAGSGYLDGAKEETRYFLFDVNEDSIPELWINYSTSAYGKRLCSYANRQVQVQNVAYGELSYIPGQSLVFTSGGHMGYFWDTVYHLENGNFKIAEEGLIKIVDNNGYEVSENEYRYTWNNQVVDKSTYESKLGAAFDTLQAVNPPQDGGLTYQEVLNALNTSKTPPETLYRQIIDKYKTGVDEKWTIQEFSENNLAYVCGYRPEHVGYAFMDLDGNGVKELIIGDTEYGIDGVIYALYSYADGSIKEVFSSGERDRHSLCDGGIILNDWSNSAWNNGRAYYRISGTTLSLKERIVGDKDKNGNYVQFYSTTENDQDLISITEEKAQEIRDSYVKESIQYTSFSEYNPDAPGSEDAANALQEQFIKEHIEYATSKNYKQDIVMGYSNYLLSILEESQKDASVSGYNLLNGLNNGLNLDFELNDVDMYELILSELLYSEQSRDGLQSMYQENFVNSAILVLTKILENASIKESLGDAVFNLLKNKLAELEKAADDTENFISVFDTIIDILNDSTSKESLVDSLKNSSLPLEISIDGLQAVCTSAKDIVEYIVAGSAYANTQEEFVEVLTILLGYSGQVANNGWDIFVDIPAMDRVINSSALCSALNNFITRMEKYKQDNITAVAEYSVQVLGNESHDFMVDSIKKIALKGTDAMLSLVPVLSWAVSIRESLGIGLSLVEIVTNVDETAYAADMITKYYCLAVLMNKTVDGCKGGLLSEDSDAIQFKAAVIFDQSINMYKSVIKLASDYAVKYETEKLKTAIRQDSISTHSFAISLAMTQKILCDEIRCHSVGLEYDPSSGTVFYNTSALKVYTIACPVDAIVKTDSGKQIAHLSNSGNIVTSGYEQYCFTVENEANSSDKIKVIVVPTSYQVTLKGTDNGIMDAYVVNITNDKIEDVSAFYEVPITNGAEGTFVPSQQNDKVANLIFDGKTYKPTVGEVPDQPVPTEPFADVSRGDWFYEAVQYVYDKGMMTGVSADRFAPASTTTRGMIVTILYRLENEPAVSGGSAFTDVENGAWYADAVAWAAANDIVNGTSATTFAPNSPITREQMAAILYRYAAYKGYDVSQKADLSGYTDAASISGYAKDALAWANAQKLITGVTDTTLNPQGSATRAQVATILMRLCETVVK</sequence>
<keyword evidence="2" id="KW-0732">Signal</keyword>
<name>A0A3E2B0L0_9FIRM</name>
<protein>
    <submittedName>
        <fullName evidence="4">S-layer homology domain-containing protein</fullName>
    </submittedName>
</protein>
<feature type="signal peptide" evidence="2">
    <location>
        <begin position="1"/>
        <end position="25"/>
    </location>
</feature>
<keyword evidence="5" id="KW-1185">Reference proteome</keyword>
<dbReference type="EMBL" id="QQRQ01000045">
    <property type="protein sequence ID" value="RFT05588.1"/>
    <property type="molecule type" value="Genomic_DNA"/>
</dbReference>
<feature type="domain" description="SLH" evidence="3">
    <location>
        <begin position="989"/>
        <end position="1048"/>
    </location>
</feature>
<evidence type="ECO:0000256" key="2">
    <source>
        <dbReference type="SAM" id="SignalP"/>
    </source>
</evidence>
<dbReference type="OrthoDB" id="1818499at2"/>
<evidence type="ECO:0000313" key="5">
    <source>
        <dbReference type="Proteomes" id="UP000260649"/>
    </source>
</evidence>
<dbReference type="AlphaFoldDB" id="A0A3E2B0L0"/>